<protein>
    <submittedName>
        <fullName evidence="1">FMN-binding negative transcriptional regulator</fullName>
    </submittedName>
</protein>
<proteinExistence type="predicted"/>
<evidence type="ECO:0000313" key="2">
    <source>
        <dbReference type="Proteomes" id="UP001379235"/>
    </source>
</evidence>
<name>A0ABU8SBP8_9SPHN</name>
<dbReference type="PANTHER" id="PTHR35802:SF1">
    <property type="entry name" value="PROTEASE SYNTHASE AND SPORULATION PROTEIN PAI 2"/>
    <property type="match status" value="1"/>
</dbReference>
<gene>
    <name evidence="1" type="ORF">WG900_15870</name>
</gene>
<dbReference type="PANTHER" id="PTHR35802">
    <property type="entry name" value="PROTEASE SYNTHASE AND SPORULATION PROTEIN PAI 2"/>
    <property type="match status" value="1"/>
</dbReference>
<dbReference type="Pfam" id="PF04299">
    <property type="entry name" value="FMN_bind_2"/>
    <property type="match status" value="1"/>
</dbReference>
<dbReference type="SUPFAM" id="SSF50475">
    <property type="entry name" value="FMN-binding split barrel"/>
    <property type="match status" value="1"/>
</dbReference>
<dbReference type="PIRSF" id="PIRSF010372">
    <property type="entry name" value="PaiB"/>
    <property type="match status" value="1"/>
</dbReference>
<comment type="caution">
    <text evidence="1">The sequence shown here is derived from an EMBL/GenBank/DDBJ whole genome shotgun (WGS) entry which is preliminary data.</text>
</comment>
<accession>A0ABU8SBP8</accession>
<keyword evidence="2" id="KW-1185">Reference proteome</keyword>
<dbReference type="InterPro" id="IPR007396">
    <property type="entry name" value="TR_PAI2-type"/>
</dbReference>
<dbReference type="InterPro" id="IPR012349">
    <property type="entry name" value="Split_barrel_FMN-bd"/>
</dbReference>
<evidence type="ECO:0000313" key="1">
    <source>
        <dbReference type="EMBL" id="MEJ6011397.1"/>
    </source>
</evidence>
<sequence>MNGADIIAGTAGSEGGSVSVFERFDAADVRALIEEFPLAWVCGGPASTLQASQLPLIGVFDAEGNLVELIGHLMRSNPLLATLTSDAAAMILFSGPDAYVSPEHAGKRDWAPTWNYAQVKVEAQVTFDDALTEHALGVLVEAMEAGRPQPWHMAELGSRYHGMLTRIVGFRARVTSVSGKFKLGQDEAPETLDSILSVLPDDDIRAWMWRFNDRS</sequence>
<organism evidence="1 2">
    <name type="scientific">Novosphingobium aquae</name>
    <dbReference type="NCBI Taxonomy" id="3133435"/>
    <lineage>
        <taxon>Bacteria</taxon>
        <taxon>Pseudomonadati</taxon>
        <taxon>Pseudomonadota</taxon>
        <taxon>Alphaproteobacteria</taxon>
        <taxon>Sphingomonadales</taxon>
        <taxon>Sphingomonadaceae</taxon>
        <taxon>Novosphingobium</taxon>
    </lineage>
</organism>
<dbReference type="EMBL" id="JBBHJY010000008">
    <property type="protein sequence ID" value="MEJ6011397.1"/>
    <property type="molecule type" value="Genomic_DNA"/>
</dbReference>
<dbReference type="RefSeq" id="WP_339968606.1">
    <property type="nucleotide sequence ID" value="NZ_JBBHJY010000008.1"/>
</dbReference>
<reference evidence="1 2" key="1">
    <citation type="submission" date="2024-03" db="EMBL/GenBank/DDBJ databases">
        <authorList>
            <person name="Jo J.-H."/>
        </authorList>
    </citation>
    <scope>NUCLEOTIDE SEQUENCE [LARGE SCALE GENOMIC DNA]</scope>
    <source>
        <strain evidence="1 2">AS3R-12</strain>
    </source>
</reference>
<dbReference type="Proteomes" id="UP001379235">
    <property type="component" value="Unassembled WGS sequence"/>
</dbReference>
<dbReference type="Gene3D" id="2.30.110.10">
    <property type="entry name" value="Electron Transport, Fmn-binding Protein, Chain A"/>
    <property type="match status" value="1"/>
</dbReference>